<dbReference type="Proteomes" id="UP000296049">
    <property type="component" value="Unassembled WGS sequence"/>
</dbReference>
<keyword evidence="2" id="KW-1185">Reference proteome</keyword>
<organism evidence="1 2">
    <name type="scientific">Anas platyrhynchos</name>
    <name type="common">Mallard</name>
    <name type="synonym">Anas boschas</name>
    <dbReference type="NCBI Taxonomy" id="8839"/>
    <lineage>
        <taxon>Eukaryota</taxon>
        <taxon>Metazoa</taxon>
        <taxon>Chordata</taxon>
        <taxon>Craniata</taxon>
        <taxon>Vertebrata</taxon>
        <taxon>Euteleostomi</taxon>
        <taxon>Archelosauria</taxon>
        <taxon>Archosauria</taxon>
        <taxon>Dinosauria</taxon>
        <taxon>Saurischia</taxon>
        <taxon>Theropoda</taxon>
        <taxon>Coelurosauria</taxon>
        <taxon>Aves</taxon>
        <taxon>Neognathae</taxon>
        <taxon>Galloanserae</taxon>
        <taxon>Anseriformes</taxon>
        <taxon>Anatidae</taxon>
        <taxon>Anatinae</taxon>
        <taxon>Anas</taxon>
    </lineage>
</organism>
<dbReference type="AlphaFoldDB" id="R0LCH2"/>
<dbReference type="EMBL" id="KB743575">
    <property type="protein sequence ID" value="EOA97962.1"/>
    <property type="molecule type" value="Genomic_DNA"/>
</dbReference>
<accession>R0LCH2</accession>
<evidence type="ECO:0000313" key="1">
    <source>
        <dbReference type="EMBL" id="EOA97962.1"/>
    </source>
</evidence>
<sequence>MLVAVRSHPFPSTKCPHRPMREAVPLIQNTERKEATVMLSLVILDKVKSVLLHTILHTLIENANYKRQVDLPSGNTAPNGTNYSELNNKNLICFVFVAPSAPTKHHYYTVRLVTHIVFSGKVFSYLSTPHITVKVDIKDPLTKATELSDAHFLLCAYVASQPFRRNSQSLLKPGSATQKDVHTCMAKSLNFAMQNLLAAAKKLCKVQGRLYSTVGKNYQHEVLTLQRGSWTWLLTLEADLDSRANQVTHLIHRTVDRQCQGLLSSALLEKLDIDGLQTWQSYQQLDCDGATRGFETMKGEARNEEYSKQRDGSAINLSKG</sequence>
<reference evidence="2" key="1">
    <citation type="journal article" date="2013" name="Nat. Genet.">
        <title>The duck genome and transcriptome provide insight into an avian influenza virus reservoir species.</title>
        <authorList>
            <person name="Huang Y."/>
            <person name="Li Y."/>
            <person name="Burt D.W."/>
            <person name="Chen H."/>
            <person name="Zhang Y."/>
            <person name="Qian W."/>
            <person name="Kim H."/>
            <person name="Gan S."/>
            <person name="Zhao Y."/>
            <person name="Li J."/>
            <person name="Yi K."/>
            <person name="Feng H."/>
            <person name="Zhu P."/>
            <person name="Li B."/>
            <person name="Liu Q."/>
            <person name="Fairley S."/>
            <person name="Magor K.E."/>
            <person name="Du Z."/>
            <person name="Hu X."/>
            <person name="Goodman L."/>
            <person name="Tafer H."/>
            <person name="Vignal A."/>
            <person name="Lee T."/>
            <person name="Kim K.W."/>
            <person name="Sheng Z."/>
            <person name="An Y."/>
            <person name="Searle S."/>
            <person name="Herrero J."/>
            <person name="Groenen M.A."/>
            <person name="Crooijmans R.P."/>
            <person name="Faraut T."/>
            <person name="Cai Q."/>
            <person name="Webster R.G."/>
            <person name="Aldridge J.R."/>
            <person name="Warren W.C."/>
            <person name="Bartschat S."/>
            <person name="Kehr S."/>
            <person name="Marz M."/>
            <person name="Stadler P.F."/>
            <person name="Smith J."/>
            <person name="Kraus R.H."/>
            <person name="Zhao Y."/>
            <person name="Ren L."/>
            <person name="Fei J."/>
            <person name="Morisson M."/>
            <person name="Kaiser P."/>
            <person name="Griffin D.K."/>
            <person name="Rao M."/>
            <person name="Pitel F."/>
            <person name="Wang J."/>
            <person name="Li N."/>
        </authorList>
    </citation>
    <scope>NUCLEOTIDE SEQUENCE [LARGE SCALE GENOMIC DNA]</scope>
</reference>
<proteinExistence type="predicted"/>
<evidence type="ECO:0000313" key="2">
    <source>
        <dbReference type="Proteomes" id="UP000296049"/>
    </source>
</evidence>
<protein>
    <submittedName>
        <fullName evidence="1">Uncharacterized protein</fullName>
    </submittedName>
</protein>
<name>R0LCH2_ANAPL</name>
<gene>
    <name evidence="1" type="ORF">Anapl_12629</name>
</gene>